<dbReference type="PROSITE" id="PS00108">
    <property type="entry name" value="PROTEIN_KINASE_ST"/>
    <property type="match status" value="1"/>
</dbReference>
<dbReference type="CDD" id="cd14072">
    <property type="entry name" value="STKc_MARK"/>
    <property type="match status" value="1"/>
</dbReference>
<feature type="compositionally biased region" description="Low complexity" evidence="17">
    <location>
        <begin position="445"/>
        <end position="454"/>
    </location>
</feature>
<keyword evidence="10 16" id="KW-0067">ATP-binding</keyword>
<evidence type="ECO:0000256" key="6">
    <source>
        <dbReference type="ARBA" id="ARBA00022527"/>
    </source>
</evidence>
<dbReference type="GO" id="GO:0035556">
    <property type="term" value="P:intracellular signal transduction"/>
    <property type="evidence" value="ECO:0007669"/>
    <property type="project" value="TreeGrafter"/>
</dbReference>
<dbReference type="SMART" id="SM00220">
    <property type="entry name" value="S_TKc"/>
    <property type="match status" value="1"/>
</dbReference>
<evidence type="ECO:0000256" key="8">
    <source>
        <dbReference type="ARBA" id="ARBA00022741"/>
    </source>
</evidence>
<keyword evidence="9" id="KW-0418">Kinase</keyword>
<evidence type="ECO:0000256" key="16">
    <source>
        <dbReference type="PROSITE-ProRule" id="PRU10141"/>
    </source>
</evidence>
<dbReference type="Gene3D" id="1.10.8.10">
    <property type="entry name" value="DNA helicase RuvA subunit, C-terminal domain"/>
    <property type="match status" value="1"/>
</dbReference>
<feature type="region of interest" description="Disordered" evidence="17">
    <location>
        <begin position="13"/>
        <end position="46"/>
    </location>
</feature>
<evidence type="ECO:0000259" key="18">
    <source>
        <dbReference type="PROSITE" id="PS50011"/>
    </source>
</evidence>
<dbReference type="PROSITE" id="PS00107">
    <property type="entry name" value="PROTEIN_KINASE_ATP"/>
    <property type="match status" value="1"/>
</dbReference>
<keyword evidence="6" id="KW-0723">Serine/threonine-protein kinase</keyword>
<evidence type="ECO:0000256" key="9">
    <source>
        <dbReference type="ARBA" id="ARBA00022777"/>
    </source>
</evidence>
<evidence type="ECO:0000256" key="4">
    <source>
        <dbReference type="ARBA" id="ARBA00012513"/>
    </source>
</evidence>
<protein>
    <recommendedName>
        <fullName evidence="15">MAP/microtubule affinity-regulating kinase 3</fullName>
        <ecNumber evidence="4">2.7.11.1</ecNumber>
    </recommendedName>
</protein>
<reference evidence="21" key="2">
    <citation type="submission" date="2025-08" db="UniProtKB">
        <authorList>
            <consortium name="Ensembl"/>
        </authorList>
    </citation>
    <scope>IDENTIFICATION</scope>
</reference>
<feature type="domain" description="KA1" evidence="20">
    <location>
        <begin position="584"/>
        <end position="633"/>
    </location>
</feature>
<dbReference type="InterPro" id="IPR028375">
    <property type="entry name" value="KA1/Ssp2_C"/>
</dbReference>
<dbReference type="GO" id="GO:0004674">
    <property type="term" value="F:protein serine/threonine kinase activity"/>
    <property type="evidence" value="ECO:0007669"/>
    <property type="project" value="UniProtKB-KW"/>
</dbReference>
<sequence>MFYNNSLCLSQVKTSDGLPDPPAPPTKSSSRHSLPPGRGTSVADEQPHVGNYRLLKTIGKGNFAKVKLAKHTLTGREVAIKIIDKTQLNPTSLQKLFREVSVMKILNHPNIVKLFEVIETEKTLYLVMEYASGGEVFDYLVAHGRMKEKEARAKFRQIVSAVEYCHQKRIVHRDLKAENLLLDTDMNIKIADFGFSNEFTLGSKLDTFCGSPPYAAPELFQGKKYDGPEVDVWSLGVILYTLVSGSLPFDGQNLKELRERVLRGKYRIPFYMSTDCENLLKKLLVLNPGKRGSLQQIMKDRWMNVGYDEKELKTYNEPEQDFNDLKRIELMGTMGFPREEVMKALDGQKYNEVTAIYLLLGRKAAEVCDMYTCCSPLFSHLCSLAYPACPPSTTTWSIRGEPGSRAWIRFSVTTETFSPCRPDTALYPPRPPPRSSAQQPPPSSPSTFSVTSSSGTATPDRTRFPRGSSSRSTFHGAQLRDRRSATYNGPPASPSLSTHTAASLAAPRRGTSASLIGKITSKFARRSVRARMPNVECTSLFLKISKDFCFQWFRIFFILMKVLDANNCDYEQRERYSLFCVHGDARQDSLVQWEMEVCKLPRLSLNGVRFKRISGTSIAFKNIASKVANELRL</sequence>
<evidence type="ECO:0000259" key="20">
    <source>
        <dbReference type="PROSITE" id="PS50032"/>
    </source>
</evidence>
<dbReference type="InterPro" id="IPR000719">
    <property type="entry name" value="Prot_kinase_dom"/>
</dbReference>
<dbReference type="GO" id="GO:0005737">
    <property type="term" value="C:cytoplasm"/>
    <property type="evidence" value="ECO:0007669"/>
    <property type="project" value="UniProtKB-SubCell"/>
</dbReference>
<evidence type="ECO:0000256" key="14">
    <source>
        <dbReference type="ARBA" id="ARBA00063680"/>
    </source>
</evidence>
<evidence type="ECO:0000256" key="17">
    <source>
        <dbReference type="SAM" id="MobiDB-lite"/>
    </source>
</evidence>
<evidence type="ECO:0000256" key="15">
    <source>
        <dbReference type="ARBA" id="ARBA00071529"/>
    </source>
</evidence>
<accession>A0AAQ4S452</accession>
<evidence type="ECO:0000313" key="21">
    <source>
        <dbReference type="Ensembl" id="ENSGACP00000069151.1"/>
    </source>
</evidence>
<comment type="catalytic activity">
    <reaction evidence="12">
        <text>L-seryl-[protein] + ATP = O-phospho-L-seryl-[protein] + ADP + H(+)</text>
        <dbReference type="Rhea" id="RHEA:17989"/>
        <dbReference type="Rhea" id="RHEA-COMP:9863"/>
        <dbReference type="Rhea" id="RHEA-COMP:11604"/>
        <dbReference type="ChEBI" id="CHEBI:15378"/>
        <dbReference type="ChEBI" id="CHEBI:29999"/>
        <dbReference type="ChEBI" id="CHEBI:30616"/>
        <dbReference type="ChEBI" id="CHEBI:83421"/>
        <dbReference type="ChEBI" id="CHEBI:456216"/>
        <dbReference type="EC" id="2.7.11.1"/>
    </reaction>
</comment>
<dbReference type="PROSITE" id="PS50030">
    <property type="entry name" value="UBA"/>
    <property type="match status" value="1"/>
</dbReference>
<comment type="function">
    <text evidence="13">Serine/threonine-protein kinase. Involved in the specific phosphorylation of microtubule-associated proteins for MAP2 and MAP4. Phosphorylates the microtubule-associated protein MAPT/TAU. Phosphorylates CDC25C on 'Ser-216'. Regulates localization and activity of some histone deacetylases by mediating phosphorylation of HDAC7, promoting subsequent interaction between HDAC7 and 14-3-3 and export from the nucleus. Regulates localization and activity of MITF by mediating its phosphorylation, promoting subsequent interaction between MITF and 14-3-3 and retention in the cytosol. Negatively regulates the Hippo signaling pathway and antagonizes the phosphorylation of LATS1. Cooperates with DLG5 to inhibit the kinase activity of STK3/MST2 toward LATS1. Phosphorylates PKP2 and KSR1.</text>
</comment>
<dbReference type="Pfam" id="PF00069">
    <property type="entry name" value="Pkinase"/>
    <property type="match status" value="1"/>
</dbReference>
<keyword evidence="5" id="KW-0963">Cytoplasm</keyword>
<dbReference type="SUPFAM" id="SSF103243">
    <property type="entry name" value="KA1-like"/>
    <property type="match status" value="1"/>
</dbReference>
<evidence type="ECO:0000256" key="5">
    <source>
        <dbReference type="ARBA" id="ARBA00022490"/>
    </source>
</evidence>
<dbReference type="PROSITE" id="PS50011">
    <property type="entry name" value="PROTEIN_KINASE_DOM"/>
    <property type="match status" value="1"/>
</dbReference>
<dbReference type="InterPro" id="IPR011009">
    <property type="entry name" value="Kinase-like_dom_sf"/>
</dbReference>
<dbReference type="EC" id="2.7.11.1" evidence="4"/>
<dbReference type="AlphaFoldDB" id="A0AAQ4S452"/>
<dbReference type="FunFam" id="3.30.310.80:FF:000011">
    <property type="entry name" value="Non-specific serine/threonine protein kinase"/>
    <property type="match status" value="1"/>
</dbReference>
<dbReference type="InterPro" id="IPR001772">
    <property type="entry name" value="KA1_dom"/>
</dbReference>
<feature type="domain" description="UBA" evidence="19">
    <location>
        <begin position="317"/>
        <end position="362"/>
    </location>
</feature>
<dbReference type="GeneTree" id="ENSGT00940000157560"/>
<dbReference type="Ensembl" id="ENSGACT00000079005.1">
    <property type="protein sequence ID" value="ENSGACP00000069151.1"/>
    <property type="gene ID" value="ENSGACG00000019584.2"/>
</dbReference>
<keyword evidence="8 16" id="KW-0547">Nucleotide-binding</keyword>
<feature type="region of interest" description="Disordered" evidence="17">
    <location>
        <begin position="419"/>
        <end position="509"/>
    </location>
</feature>
<evidence type="ECO:0000256" key="7">
    <source>
        <dbReference type="ARBA" id="ARBA00022679"/>
    </source>
</evidence>
<comment type="catalytic activity">
    <reaction evidence="11">
        <text>L-threonyl-[protein] + ATP = O-phospho-L-threonyl-[protein] + ADP + H(+)</text>
        <dbReference type="Rhea" id="RHEA:46608"/>
        <dbReference type="Rhea" id="RHEA-COMP:11060"/>
        <dbReference type="Rhea" id="RHEA-COMP:11605"/>
        <dbReference type="ChEBI" id="CHEBI:15378"/>
        <dbReference type="ChEBI" id="CHEBI:30013"/>
        <dbReference type="ChEBI" id="CHEBI:30616"/>
        <dbReference type="ChEBI" id="CHEBI:61977"/>
        <dbReference type="ChEBI" id="CHEBI:456216"/>
        <dbReference type="EC" id="2.7.11.1"/>
    </reaction>
</comment>
<feature type="compositionally biased region" description="Low complexity" evidence="17">
    <location>
        <begin position="494"/>
        <end position="507"/>
    </location>
</feature>
<name>A0AAQ4S452_GASAC</name>
<dbReference type="Gene3D" id="3.30.310.80">
    <property type="entry name" value="Kinase associated domain 1, KA1"/>
    <property type="match status" value="1"/>
</dbReference>
<feature type="compositionally biased region" description="Pro residues" evidence="17">
    <location>
        <begin position="428"/>
        <end position="444"/>
    </location>
</feature>
<proteinExistence type="inferred from homology"/>
<dbReference type="Proteomes" id="UP000007635">
    <property type="component" value="Chromosome IX"/>
</dbReference>
<evidence type="ECO:0000256" key="10">
    <source>
        <dbReference type="ARBA" id="ARBA00022840"/>
    </source>
</evidence>
<feature type="binding site" evidence="16">
    <location>
        <position position="81"/>
    </location>
    <ligand>
        <name>ATP</name>
        <dbReference type="ChEBI" id="CHEBI:30616"/>
    </ligand>
</feature>
<dbReference type="InterPro" id="IPR049508">
    <property type="entry name" value="MARK1-4_cat"/>
</dbReference>
<dbReference type="SUPFAM" id="SSF56112">
    <property type="entry name" value="Protein kinase-like (PK-like)"/>
    <property type="match status" value="1"/>
</dbReference>
<comment type="subunit">
    <text evidence="14">Interacts with MAPT/TAU. Interacts with DLG5 (via coiled-coil domain). Interacts with STK3/MST2 and STK4/MST1 in the presence of DLG5. Interacts with YWHAB, YWHAG, YWHAQ and YWHAZ. Interacts with PKP2 (via N-terminus). Interacts with CDC25C. Interacts with KSR1.</text>
</comment>
<evidence type="ECO:0000256" key="11">
    <source>
        <dbReference type="ARBA" id="ARBA00047899"/>
    </source>
</evidence>
<dbReference type="InterPro" id="IPR008271">
    <property type="entry name" value="Ser/Thr_kinase_AS"/>
</dbReference>
<feature type="domain" description="Protein kinase" evidence="18">
    <location>
        <begin position="52"/>
        <end position="303"/>
    </location>
</feature>
<evidence type="ECO:0000256" key="1">
    <source>
        <dbReference type="ARBA" id="ARBA00004279"/>
    </source>
</evidence>
<evidence type="ECO:0000313" key="22">
    <source>
        <dbReference type="Proteomes" id="UP000007635"/>
    </source>
</evidence>
<dbReference type="Pfam" id="PF02149">
    <property type="entry name" value="KA1"/>
    <property type="match status" value="1"/>
</dbReference>
<dbReference type="PANTHER" id="PTHR24346">
    <property type="entry name" value="MAP/MICROTUBULE AFFINITY-REGULATING KINASE"/>
    <property type="match status" value="1"/>
</dbReference>
<keyword evidence="22" id="KW-1185">Reference proteome</keyword>
<dbReference type="FunFam" id="1.10.8.10:FF:000005">
    <property type="entry name" value="Non-specific serine/threonine protein kinase"/>
    <property type="match status" value="1"/>
</dbReference>
<evidence type="ECO:0000256" key="3">
    <source>
        <dbReference type="ARBA" id="ARBA00006234"/>
    </source>
</evidence>
<dbReference type="SMART" id="SM00165">
    <property type="entry name" value="UBA"/>
    <property type="match status" value="1"/>
</dbReference>
<dbReference type="PANTHER" id="PTHR24346:SF21">
    <property type="entry name" value="SERINE_THREONINE-PROTEIN KINASE MARK1"/>
    <property type="match status" value="1"/>
</dbReference>
<dbReference type="GO" id="GO:0005524">
    <property type="term" value="F:ATP binding"/>
    <property type="evidence" value="ECO:0007669"/>
    <property type="project" value="UniProtKB-UniRule"/>
</dbReference>
<dbReference type="FunFam" id="3.30.200.20:FF:000003">
    <property type="entry name" value="Non-specific serine/threonine protein kinase"/>
    <property type="match status" value="1"/>
</dbReference>
<comment type="similarity">
    <text evidence="3">Belongs to the protein kinase superfamily. CAMK Ser/Thr protein kinase family. SNF1 subfamily.</text>
</comment>
<evidence type="ECO:0000256" key="13">
    <source>
        <dbReference type="ARBA" id="ARBA00054424"/>
    </source>
</evidence>
<dbReference type="InterPro" id="IPR017441">
    <property type="entry name" value="Protein_kinase_ATP_BS"/>
</dbReference>
<evidence type="ECO:0000256" key="2">
    <source>
        <dbReference type="ARBA" id="ARBA00004496"/>
    </source>
</evidence>
<keyword evidence="7" id="KW-0808">Transferase</keyword>
<reference evidence="21" key="3">
    <citation type="submission" date="2025-09" db="UniProtKB">
        <authorList>
            <consortium name="Ensembl"/>
        </authorList>
    </citation>
    <scope>IDENTIFICATION</scope>
</reference>
<dbReference type="Gene3D" id="3.30.200.20">
    <property type="entry name" value="Phosphorylase Kinase, domain 1"/>
    <property type="match status" value="1"/>
</dbReference>
<evidence type="ECO:0000256" key="12">
    <source>
        <dbReference type="ARBA" id="ARBA00048679"/>
    </source>
</evidence>
<evidence type="ECO:0000259" key="19">
    <source>
        <dbReference type="PROSITE" id="PS50030"/>
    </source>
</evidence>
<dbReference type="Gene3D" id="1.10.510.10">
    <property type="entry name" value="Transferase(Phosphotransferase) domain 1"/>
    <property type="match status" value="1"/>
</dbReference>
<reference evidence="21 22" key="1">
    <citation type="journal article" date="2021" name="G3 (Bethesda)">
        <title>Improved contiguity of the threespine stickleback genome using long-read sequencing.</title>
        <authorList>
            <person name="Nath S."/>
            <person name="Shaw D.E."/>
            <person name="White M.A."/>
        </authorList>
    </citation>
    <scope>NUCLEOTIDE SEQUENCE [LARGE SCALE GENOMIC DNA]</scope>
    <source>
        <strain evidence="21 22">Lake Benthic</strain>
    </source>
</reference>
<dbReference type="InterPro" id="IPR015940">
    <property type="entry name" value="UBA"/>
</dbReference>
<dbReference type="PROSITE" id="PS50032">
    <property type="entry name" value="KA1"/>
    <property type="match status" value="1"/>
</dbReference>
<comment type="subcellular location">
    <subcellularLocation>
        <location evidence="1">Cell projection</location>
        <location evidence="1">Dendrite</location>
    </subcellularLocation>
    <subcellularLocation>
        <location evidence="2">Cytoplasm</location>
    </subcellularLocation>
</comment>
<organism evidence="21 22">
    <name type="scientific">Gasterosteus aculeatus aculeatus</name>
    <name type="common">three-spined stickleback</name>
    <dbReference type="NCBI Taxonomy" id="481459"/>
    <lineage>
        <taxon>Eukaryota</taxon>
        <taxon>Metazoa</taxon>
        <taxon>Chordata</taxon>
        <taxon>Craniata</taxon>
        <taxon>Vertebrata</taxon>
        <taxon>Euteleostomi</taxon>
        <taxon>Actinopterygii</taxon>
        <taxon>Neopterygii</taxon>
        <taxon>Teleostei</taxon>
        <taxon>Neoteleostei</taxon>
        <taxon>Acanthomorphata</taxon>
        <taxon>Eupercaria</taxon>
        <taxon>Perciformes</taxon>
        <taxon>Cottioidei</taxon>
        <taxon>Gasterosteales</taxon>
        <taxon>Gasterosteidae</taxon>
        <taxon>Gasterosteus</taxon>
    </lineage>
</organism>
<dbReference type="GO" id="GO:0030425">
    <property type="term" value="C:dendrite"/>
    <property type="evidence" value="ECO:0007669"/>
    <property type="project" value="UniProtKB-SubCell"/>
</dbReference>
<dbReference type="FunFam" id="1.10.510.10:FF:001032">
    <property type="entry name" value="KP78b, isoform A"/>
    <property type="match status" value="1"/>
</dbReference>